<name>A0ABR2SDR1_9ROSI</name>
<reference evidence="1 2" key="1">
    <citation type="journal article" date="2024" name="G3 (Bethesda)">
        <title>Genome assembly of Hibiscus sabdariffa L. provides insights into metabolisms of medicinal natural products.</title>
        <authorList>
            <person name="Kim T."/>
        </authorList>
    </citation>
    <scope>NUCLEOTIDE SEQUENCE [LARGE SCALE GENOMIC DNA]</scope>
    <source>
        <strain evidence="1">TK-2024</strain>
        <tissue evidence="1">Old leaves</tissue>
    </source>
</reference>
<sequence length="109" mass="12574">MLWCLLRQLLQAGVEDSLCYRDSRGSYVISLLQRFLRPHRGRLFLAIDGLLPDRDAHCSNETAQVFVQVDMAENTELGLLDRFAHCRCWIDSRTDPKPQDIQAVPDMIE</sequence>
<proteinExistence type="predicted"/>
<organism evidence="1 2">
    <name type="scientific">Hibiscus sabdariffa</name>
    <name type="common">roselle</name>
    <dbReference type="NCBI Taxonomy" id="183260"/>
    <lineage>
        <taxon>Eukaryota</taxon>
        <taxon>Viridiplantae</taxon>
        <taxon>Streptophyta</taxon>
        <taxon>Embryophyta</taxon>
        <taxon>Tracheophyta</taxon>
        <taxon>Spermatophyta</taxon>
        <taxon>Magnoliopsida</taxon>
        <taxon>eudicotyledons</taxon>
        <taxon>Gunneridae</taxon>
        <taxon>Pentapetalae</taxon>
        <taxon>rosids</taxon>
        <taxon>malvids</taxon>
        <taxon>Malvales</taxon>
        <taxon>Malvaceae</taxon>
        <taxon>Malvoideae</taxon>
        <taxon>Hibiscus</taxon>
    </lineage>
</organism>
<keyword evidence="2" id="KW-1185">Reference proteome</keyword>
<evidence type="ECO:0000313" key="1">
    <source>
        <dbReference type="EMBL" id="KAK9023373.1"/>
    </source>
</evidence>
<dbReference type="EMBL" id="JBBPBN010000015">
    <property type="protein sequence ID" value="KAK9023373.1"/>
    <property type="molecule type" value="Genomic_DNA"/>
</dbReference>
<comment type="caution">
    <text evidence="1">The sequence shown here is derived from an EMBL/GenBank/DDBJ whole genome shotgun (WGS) entry which is preliminary data.</text>
</comment>
<dbReference type="Proteomes" id="UP001396334">
    <property type="component" value="Unassembled WGS sequence"/>
</dbReference>
<gene>
    <name evidence="1" type="ORF">V6N11_003594</name>
</gene>
<evidence type="ECO:0000313" key="2">
    <source>
        <dbReference type="Proteomes" id="UP001396334"/>
    </source>
</evidence>
<protein>
    <submittedName>
        <fullName evidence="1">Uncharacterized protein</fullName>
    </submittedName>
</protein>
<accession>A0ABR2SDR1</accession>